<dbReference type="Pfam" id="PF18758">
    <property type="entry name" value="KDZ"/>
    <property type="match status" value="1"/>
</dbReference>
<evidence type="ECO:0000259" key="2">
    <source>
        <dbReference type="Pfam" id="PF18803"/>
    </source>
</evidence>
<dbReference type="Proteomes" id="UP000054166">
    <property type="component" value="Unassembled WGS sequence"/>
</dbReference>
<feature type="region of interest" description="Disordered" evidence="1">
    <location>
        <begin position="86"/>
        <end position="112"/>
    </location>
</feature>
<sequence length="474" mass="52926">MSSKRKSSTAKSGPRIKISRSTDDQRPTTHIQNVTLHSLSSGRLTQNVSHTPQTAMFADLPDLLAVEDDEDDKIIDLDVADAGDNGLGGLSDNIPSNDPEDDAPGKRESKDSACSVQDWVPYRAAYLDELLRHEGRQNASDSACIRCNVGIGDIKCRDCFGGPSHCSQCILEIHRSHPFHRLLRWTGEYYNDLTLQQLGLKVQLGHDGYLCQFPSADTVDFTVIDTSGVHNVTVSFCECLGAVHQRFQLLRASWMPASLDRPKSAFTFDVLDTFHLLTLQGKISAYDYYYSLAHKSDNTGLRNLKDRYHQFLPAIRIWWHLKMLKRAGRGHDPAGIEATLAGECAVECPACPHPGRNLPPGWEEAPEALRWIYCLILTIDANFRLKLKERGIKDDPALGNGWAHWVQSAPYKAYYKKYGHQIEPNYCDSDLRTVDHSGSKYSDGWKATGVAGGLCGRHMFVRKNGLGDLQKGER</sequence>
<dbReference type="AlphaFoldDB" id="A0A0C3FK11"/>
<gene>
    <name evidence="3" type="ORF">PILCRDRAFT_9783</name>
</gene>
<keyword evidence="4" id="KW-1185">Reference proteome</keyword>
<evidence type="ECO:0000313" key="4">
    <source>
        <dbReference type="Proteomes" id="UP000054166"/>
    </source>
</evidence>
<proteinExistence type="predicted"/>
<dbReference type="InParanoid" id="A0A0C3FK11"/>
<dbReference type="HOGENOM" id="CLU_003703_12_0_1"/>
<reference evidence="3 4" key="1">
    <citation type="submission" date="2014-04" db="EMBL/GenBank/DDBJ databases">
        <authorList>
            <consortium name="DOE Joint Genome Institute"/>
            <person name="Kuo A."/>
            <person name="Tarkka M."/>
            <person name="Buscot F."/>
            <person name="Kohler A."/>
            <person name="Nagy L.G."/>
            <person name="Floudas D."/>
            <person name="Copeland A."/>
            <person name="Barry K.W."/>
            <person name="Cichocki N."/>
            <person name="Veneault-Fourrey C."/>
            <person name="LaButti K."/>
            <person name="Lindquist E.A."/>
            <person name="Lipzen A."/>
            <person name="Lundell T."/>
            <person name="Morin E."/>
            <person name="Murat C."/>
            <person name="Sun H."/>
            <person name="Tunlid A."/>
            <person name="Henrissat B."/>
            <person name="Grigoriev I.V."/>
            <person name="Hibbett D.S."/>
            <person name="Martin F."/>
            <person name="Nordberg H.P."/>
            <person name="Cantor M.N."/>
            <person name="Hua S.X."/>
        </authorList>
    </citation>
    <scope>NUCLEOTIDE SEQUENCE [LARGE SCALE GENOMIC DNA]</scope>
    <source>
        <strain evidence="3 4">F 1598</strain>
    </source>
</reference>
<name>A0A0C3FK11_PILCF</name>
<dbReference type="InterPro" id="IPR041457">
    <property type="entry name" value="CxC2_KDZ-assoc"/>
</dbReference>
<reference evidence="4" key="2">
    <citation type="submission" date="2015-01" db="EMBL/GenBank/DDBJ databases">
        <title>Evolutionary Origins and Diversification of the Mycorrhizal Mutualists.</title>
        <authorList>
            <consortium name="DOE Joint Genome Institute"/>
            <consortium name="Mycorrhizal Genomics Consortium"/>
            <person name="Kohler A."/>
            <person name="Kuo A."/>
            <person name="Nagy L.G."/>
            <person name="Floudas D."/>
            <person name="Copeland A."/>
            <person name="Barry K.W."/>
            <person name="Cichocki N."/>
            <person name="Veneault-Fourrey C."/>
            <person name="LaButti K."/>
            <person name="Lindquist E.A."/>
            <person name="Lipzen A."/>
            <person name="Lundell T."/>
            <person name="Morin E."/>
            <person name="Murat C."/>
            <person name="Riley R."/>
            <person name="Ohm R."/>
            <person name="Sun H."/>
            <person name="Tunlid A."/>
            <person name="Henrissat B."/>
            <person name="Grigoriev I.V."/>
            <person name="Hibbett D.S."/>
            <person name="Martin F."/>
        </authorList>
    </citation>
    <scope>NUCLEOTIDE SEQUENCE [LARGE SCALE GENOMIC DNA]</scope>
    <source>
        <strain evidence="4">F 1598</strain>
    </source>
</reference>
<dbReference type="STRING" id="765440.A0A0C3FK11"/>
<dbReference type="OrthoDB" id="3235114at2759"/>
<dbReference type="EMBL" id="KN833005">
    <property type="protein sequence ID" value="KIM80239.1"/>
    <property type="molecule type" value="Genomic_DNA"/>
</dbReference>
<accession>A0A0C3FK11</accession>
<organism evidence="3 4">
    <name type="scientific">Piloderma croceum (strain F 1598)</name>
    <dbReference type="NCBI Taxonomy" id="765440"/>
    <lineage>
        <taxon>Eukaryota</taxon>
        <taxon>Fungi</taxon>
        <taxon>Dikarya</taxon>
        <taxon>Basidiomycota</taxon>
        <taxon>Agaricomycotina</taxon>
        <taxon>Agaricomycetes</taxon>
        <taxon>Agaricomycetidae</taxon>
        <taxon>Atheliales</taxon>
        <taxon>Atheliaceae</taxon>
        <taxon>Piloderma</taxon>
    </lineage>
</organism>
<evidence type="ECO:0000256" key="1">
    <source>
        <dbReference type="SAM" id="MobiDB-lite"/>
    </source>
</evidence>
<dbReference type="InterPro" id="IPR040521">
    <property type="entry name" value="KDZ"/>
</dbReference>
<dbReference type="Pfam" id="PF18803">
    <property type="entry name" value="CxC2"/>
    <property type="match status" value="1"/>
</dbReference>
<protein>
    <recommendedName>
        <fullName evidence="2">CxC2-like cysteine cluster KDZ transposase-associated domain-containing protein</fullName>
    </recommendedName>
</protein>
<feature type="compositionally biased region" description="Polar residues" evidence="1">
    <location>
        <begin position="28"/>
        <end position="38"/>
    </location>
</feature>
<feature type="domain" description="CxC2-like cysteine cluster KDZ transposase-associated" evidence="2">
    <location>
        <begin position="195"/>
        <end position="300"/>
    </location>
</feature>
<evidence type="ECO:0000313" key="3">
    <source>
        <dbReference type="EMBL" id="KIM80239.1"/>
    </source>
</evidence>
<feature type="region of interest" description="Disordered" evidence="1">
    <location>
        <begin position="1"/>
        <end position="38"/>
    </location>
</feature>